<comment type="caution">
    <text evidence="1">The sequence shown here is derived from an EMBL/GenBank/DDBJ whole genome shotgun (WGS) entry which is preliminary data.</text>
</comment>
<evidence type="ECO:0000313" key="1">
    <source>
        <dbReference type="EMBL" id="CAH9063571.1"/>
    </source>
</evidence>
<accession>A0A9P0YKE0</accession>
<dbReference type="OrthoDB" id="10354615at2759"/>
<organism evidence="1 2">
    <name type="scientific">Cuscuta europaea</name>
    <name type="common">European dodder</name>
    <dbReference type="NCBI Taxonomy" id="41803"/>
    <lineage>
        <taxon>Eukaryota</taxon>
        <taxon>Viridiplantae</taxon>
        <taxon>Streptophyta</taxon>
        <taxon>Embryophyta</taxon>
        <taxon>Tracheophyta</taxon>
        <taxon>Spermatophyta</taxon>
        <taxon>Magnoliopsida</taxon>
        <taxon>eudicotyledons</taxon>
        <taxon>Gunneridae</taxon>
        <taxon>Pentapetalae</taxon>
        <taxon>asterids</taxon>
        <taxon>lamiids</taxon>
        <taxon>Solanales</taxon>
        <taxon>Convolvulaceae</taxon>
        <taxon>Cuscuteae</taxon>
        <taxon>Cuscuta</taxon>
        <taxon>Cuscuta subgen. Cuscuta</taxon>
    </lineage>
</organism>
<proteinExistence type="predicted"/>
<protein>
    <submittedName>
        <fullName evidence="1">Uncharacterized protein</fullName>
    </submittedName>
</protein>
<reference evidence="1" key="1">
    <citation type="submission" date="2022-07" db="EMBL/GenBank/DDBJ databases">
        <authorList>
            <person name="Macas J."/>
            <person name="Novak P."/>
            <person name="Neumann P."/>
        </authorList>
    </citation>
    <scope>NUCLEOTIDE SEQUENCE</scope>
</reference>
<gene>
    <name evidence="1" type="ORF">CEURO_LOCUS2072</name>
</gene>
<sequence length="153" mass="17347">MQIEGNNNQEPTKDIMKEFAAAAKNLAESMANFDEKFQEAAKVLPDDETMKGLMGKINGLLNTYSSEKGKQKEIETEVSLTPDDGYWTEEVIKAVEAIEMTQKKRVERPTFTQYEKPSFKLLSNESNDMVNTYEDDAEHTNEVFEQAGNGIEH</sequence>
<dbReference type="Proteomes" id="UP001152484">
    <property type="component" value="Unassembled WGS sequence"/>
</dbReference>
<keyword evidence="2" id="KW-1185">Reference proteome</keyword>
<dbReference type="AlphaFoldDB" id="A0A9P0YKE0"/>
<evidence type="ECO:0000313" key="2">
    <source>
        <dbReference type="Proteomes" id="UP001152484"/>
    </source>
</evidence>
<name>A0A9P0YKE0_CUSEU</name>
<dbReference type="EMBL" id="CAMAPE010000004">
    <property type="protein sequence ID" value="CAH9063571.1"/>
    <property type="molecule type" value="Genomic_DNA"/>
</dbReference>